<dbReference type="Pfam" id="PF00141">
    <property type="entry name" value="peroxidase"/>
    <property type="match status" value="2"/>
</dbReference>
<dbReference type="InterPro" id="IPR002016">
    <property type="entry name" value="Haem_peroxidase"/>
</dbReference>
<dbReference type="EMBL" id="CAIIXF020000004">
    <property type="protein sequence ID" value="CAH1780591.1"/>
    <property type="molecule type" value="Genomic_DNA"/>
</dbReference>
<dbReference type="GO" id="GO:0020037">
    <property type="term" value="F:heme binding"/>
    <property type="evidence" value="ECO:0007669"/>
    <property type="project" value="InterPro"/>
</dbReference>
<dbReference type="CDD" id="cd00314">
    <property type="entry name" value="plant_peroxidase_like"/>
    <property type="match status" value="1"/>
</dbReference>
<dbReference type="Gene3D" id="1.10.420.10">
    <property type="entry name" value="Peroxidase, domain 2"/>
    <property type="match status" value="2"/>
</dbReference>
<evidence type="ECO:0000256" key="3">
    <source>
        <dbReference type="SAM" id="SignalP"/>
    </source>
</evidence>
<dbReference type="AlphaFoldDB" id="A0A8S4NGP0"/>
<feature type="chain" id="PRO_5035797686" description="Plant heme peroxidase family profile domain-containing protein" evidence="3">
    <location>
        <begin position="17"/>
        <end position="599"/>
    </location>
</feature>
<proteinExistence type="inferred from homology"/>
<sequence length="599" mass="66921">MMLVLVLICIVGHVASQLTVAQVNVMKTRLNRAIDESYDELENTHPLIAGAVRLAFHDCVGGCDGCINHNNPENAGLRFYTNQLDSVYDAEFSSQLSRADFYVLASITAVERGAEFANCLPEDADCTPQLTFRYGRPDCPTSPNTNIVQEFPNAREGVGDQITYFQNEFGFNVRETVAIIGAHTLGRAHTENLGWEGSWVRSADVLNNAFYHDMQDAGWRWTHRDNTPYLDERHFQWEGSGGVTIMLNSDMGLLLDQEPNEDGSVDCDWSNFGGHKTQTCEMVLSLVLICTCIVGHVTSQLTVAQVNATKARINEAITESYDELLFTHPLLAGSVRLAFHDCVGGCDGCINHNNPENAGLRFYTNTLDPIYDAEFSDQFSRADFYVLAAITAVERGAEFANCLPEDADCTPQLTFRYGRPDCPTSPNTDLVLPFPDAHRGVENQTAYFQREFGFNVRETVAIIGAHTLGRAHTENSGWEGRWVQNPDALNNAFYTDMQDAGWRWIHWDNTEYLNVSHFQWEGSRGGEAMMLNSDMGLLLDQEPNEDGSVDCDWSVCPFASTVDILNEYAFLNNVWIRDFTGAFQKLIENKNSNLALPTP</sequence>
<keyword evidence="6" id="KW-1185">Reference proteome</keyword>
<evidence type="ECO:0000256" key="2">
    <source>
        <dbReference type="RuleBase" id="RU004241"/>
    </source>
</evidence>
<dbReference type="PANTHER" id="PTHR31356">
    <property type="entry name" value="THYLAKOID LUMENAL 29 KDA PROTEIN, CHLOROPLASTIC-RELATED"/>
    <property type="match status" value="1"/>
</dbReference>
<dbReference type="OrthoDB" id="9970727at2759"/>
<dbReference type="PANTHER" id="PTHR31356:SF66">
    <property type="entry name" value="CATALASE-PEROXIDASE"/>
    <property type="match status" value="1"/>
</dbReference>
<name>A0A8S4NGP0_OWEFU</name>
<dbReference type="PROSITE" id="PS50873">
    <property type="entry name" value="PEROXIDASE_4"/>
    <property type="match status" value="2"/>
</dbReference>
<evidence type="ECO:0000259" key="4">
    <source>
        <dbReference type="PROSITE" id="PS50873"/>
    </source>
</evidence>
<dbReference type="GO" id="GO:0034599">
    <property type="term" value="P:cellular response to oxidative stress"/>
    <property type="evidence" value="ECO:0007669"/>
    <property type="project" value="InterPro"/>
</dbReference>
<feature type="domain" description="Plant heme peroxidase family profile" evidence="4">
    <location>
        <begin position="47"/>
        <end position="189"/>
    </location>
</feature>
<keyword evidence="1" id="KW-0560">Oxidoreductase</keyword>
<gene>
    <name evidence="5" type="ORF">OFUS_LOCUS7263</name>
</gene>
<comment type="caution">
    <text evidence="5">The sequence shown here is derived from an EMBL/GenBank/DDBJ whole genome shotgun (WGS) entry which is preliminary data.</text>
</comment>
<evidence type="ECO:0000313" key="6">
    <source>
        <dbReference type="Proteomes" id="UP000749559"/>
    </source>
</evidence>
<dbReference type="GO" id="GO:0000302">
    <property type="term" value="P:response to reactive oxygen species"/>
    <property type="evidence" value="ECO:0007669"/>
    <property type="project" value="TreeGrafter"/>
</dbReference>
<dbReference type="GO" id="GO:0046872">
    <property type="term" value="F:metal ion binding"/>
    <property type="evidence" value="ECO:0007669"/>
    <property type="project" value="UniProtKB-KW"/>
</dbReference>
<organism evidence="5 6">
    <name type="scientific">Owenia fusiformis</name>
    <name type="common">Polychaete worm</name>
    <dbReference type="NCBI Taxonomy" id="6347"/>
    <lineage>
        <taxon>Eukaryota</taxon>
        <taxon>Metazoa</taxon>
        <taxon>Spiralia</taxon>
        <taxon>Lophotrochozoa</taxon>
        <taxon>Annelida</taxon>
        <taxon>Polychaeta</taxon>
        <taxon>Sedentaria</taxon>
        <taxon>Canalipalpata</taxon>
        <taxon>Sabellida</taxon>
        <taxon>Oweniida</taxon>
        <taxon>Oweniidae</taxon>
        <taxon>Owenia</taxon>
    </lineage>
</organism>
<dbReference type="GO" id="GO:0004601">
    <property type="term" value="F:peroxidase activity"/>
    <property type="evidence" value="ECO:0007669"/>
    <property type="project" value="UniProtKB-KW"/>
</dbReference>
<dbReference type="InterPro" id="IPR010255">
    <property type="entry name" value="Haem_peroxidase_sf"/>
</dbReference>
<reference evidence="5" key="1">
    <citation type="submission" date="2022-03" db="EMBL/GenBank/DDBJ databases">
        <authorList>
            <person name="Martin C."/>
        </authorList>
    </citation>
    <scope>NUCLEOTIDE SEQUENCE</scope>
</reference>
<evidence type="ECO:0000256" key="1">
    <source>
        <dbReference type="ARBA" id="ARBA00023002"/>
    </source>
</evidence>
<keyword evidence="3" id="KW-0732">Signal</keyword>
<dbReference type="InterPro" id="IPR044831">
    <property type="entry name" value="Ccp1-like"/>
</dbReference>
<comment type="similarity">
    <text evidence="2">Belongs to the peroxidase family.</text>
</comment>
<feature type="signal peptide" evidence="3">
    <location>
        <begin position="1"/>
        <end position="16"/>
    </location>
</feature>
<protein>
    <recommendedName>
        <fullName evidence="4">Plant heme peroxidase family profile domain-containing protein</fullName>
    </recommendedName>
</protein>
<dbReference type="SUPFAM" id="SSF48113">
    <property type="entry name" value="Heme-dependent peroxidases"/>
    <property type="match status" value="2"/>
</dbReference>
<dbReference type="Proteomes" id="UP000749559">
    <property type="component" value="Unassembled WGS sequence"/>
</dbReference>
<dbReference type="PROSITE" id="PS00435">
    <property type="entry name" value="PEROXIDASE_1"/>
    <property type="match status" value="2"/>
</dbReference>
<dbReference type="PRINTS" id="PR00458">
    <property type="entry name" value="PEROXIDASE"/>
</dbReference>
<feature type="domain" description="Plant heme peroxidase family profile" evidence="4">
    <location>
        <begin position="332"/>
        <end position="586"/>
    </location>
</feature>
<accession>A0A8S4NGP0</accession>
<dbReference type="InterPro" id="IPR019793">
    <property type="entry name" value="Peroxidases_heam-ligand_BS"/>
</dbReference>
<dbReference type="Gene3D" id="1.10.520.10">
    <property type="match status" value="2"/>
</dbReference>
<dbReference type="GO" id="GO:0042744">
    <property type="term" value="P:hydrogen peroxide catabolic process"/>
    <property type="evidence" value="ECO:0007669"/>
    <property type="project" value="TreeGrafter"/>
</dbReference>
<evidence type="ECO:0000313" key="5">
    <source>
        <dbReference type="EMBL" id="CAH1780591.1"/>
    </source>
</evidence>